<dbReference type="EMBL" id="BAABRU010000006">
    <property type="protein sequence ID" value="GAA5528205.1"/>
    <property type="molecule type" value="Genomic_DNA"/>
</dbReference>
<sequence>MLRRMYARGTLLVLLIALVSLSLSHRTATPSAAAASCVVSYTVINQWGDGFIGDVTVTNNLAATTTWQLSWTFAGNQRIVNLWNGVLTQTNAAVSVQNAAWNGSLTSGGRVNFGFQATFSGTNSIPTNFTLNGVVCGETSVTITPPTSNPTNTATARPPTNTPTPPTGTPRPSTTPTLFPTTPTSTPSNNGCIGAIICDDFESQTGIDPSGFWQALYPDCAGHGSVMVDNTYANSGSKSIMVHGHSNFCDHAFFGNTTAIESVGNLLYGRFYVRQDLALPDHHITLMALKDRNDADNDLRLGGQQGVLDWNRESDDATAPSMSSAGIAKSVTIPPRQWTCVEFKIDSANGYLQAWVNGSEVEGMQVDGVDTPDVDQAWRTRANWQPRLVDFRLGWESYGGDDITHNIWFDDVALATQRIGCSASNPTTPTATPRPTNTTTPVVGTLTPSPIPSATPTIAPNGITAATTIAELCPTYRQLYIDRDFLDYLPSDGSGGHNNMPADGGLNDAQKASLYGVNISAIQSKVGNGTLTLGELGTQALGHVQRLVNQNFPKNAICQLLPRLMLLGPETEAATFHKNSSNPWAETAGPVNAIAPAGFMQTRWPTDARTYVPAEKAERDRCHDQPTHENNLGWTFNSIVDSSILYDPNNPVLNAIRTSTHPISGLPMGPGFSSNAPMQATTKLHVENEGFWYQVIQFKNTSNVPYYLDCAMIWWVGPSGLSFDLRNGHYNNEQRPGRGYGHPQRDIIEVVYDQTQKLSVYSIRLSFHDEPYNMRTAYPNQYWSLEVGTPAFLNGQARYTTPAERQALMDLMLSTLHVELETDLDRNIELFDALKMRNRVSN</sequence>
<feature type="compositionally biased region" description="Low complexity" evidence="1">
    <location>
        <begin position="144"/>
        <end position="159"/>
    </location>
</feature>
<evidence type="ECO:0000313" key="4">
    <source>
        <dbReference type="Proteomes" id="UP001428290"/>
    </source>
</evidence>
<evidence type="ECO:0000313" key="3">
    <source>
        <dbReference type="EMBL" id="GAA5528205.1"/>
    </source>
</evidence>
<proteinExistence type="predicted"/>
<organism evidence="3 4">
    <name type="scientific">Herpetosiphon gulosus</name>
    <dbReference type="NCBI Taxonomy" id="1973496"/>
    <lineage>
        <taxon>Bacteria</taxon>
        <taxon>Bacillati</taxon>
        <taxon>Chloroflexota</taxon>
        <taxon>Chloroflexia</taxon>
        <taxon>Herpetosiphonales</taxon>
        <taxon>Herpetosiphonaceae</taxon>
        <taxon>Herpetosiphon</taxon>
    </lineage>
</organism>
<accession>A0ABP9X182</accession>
<keyword evidence="4" id="KW-1185">Reference proteome</keyword>
<comment type="caution">
    <text evidence="3">The sequence shown here is derived from an EMBL/GenBank/DDBJ whole genome shotgun (WGS) entry which is preliminary data.</text>
</comment>
<feature type="domain" description="CBM2" evidence="2">
    <location>
        <begin position="30"/>
        <end position="139"/>
    </location>
</feature>
<gene>
    <name evidence="3" type="ORF">Hgul01_02002</name>
</gene>
<dbReference type="SMART" id="SM00637">
    <property type="entry name" value="CBD_II"/>
    <property type="match status" value="1"/>
</dbReference>
<dbReference type="Gene3D" id="2.60.40.290">
    <property type="match status" value="1"/>
</dbReference>
<dbReference type="InterPro" id="IPR008965">
    <property type="entry name" value="CBM2/CBM3_carb-bd_dom_sf"/>
</dbReference>
<reference evidence="3 4" key="1">
    <citation type="submission" date="2024-02" db="EMBL/GenBank/DDBJ databases">
        <title>Herpetosiphon gulosus NBRC 112829.</title>
        <authorList>
            <person name="Ichikawa N."/>
            <person name="Katano-Makiyama Y."/>
            <person name="Hidaka K."/>
        </authorList>
    </citation>
    <scope>NUCLEOTIDE SEQUENCE [LARGE SCALE GENOMIC DNA]</scope>
    <source>
        <strain evidence="3 4">NBRC 112829</strain>
    </source>
</reference>
<feature type="compositionally biased region" description="Low complexity" evidence="1">
    <location>
        <begin position="170"/>
        <end position="186"/>
    </location>
</feature>
<name>A0ABP9X182_9CHLR</name>
<dbReference type="Pfam" id="PF00553">
    <property type="entry name" value="CBM_2"/>
    <property type="match status" value="1"/>
</dbReference>
<dbReference type="InterPro" id="IPR048955">
    <property type="entry name" value="Cip1-like_core"/>
</dbReference>
<dbReference type="Proteomes" id="UP001428290">
    <property type="component" value="Unassembled WGS sequence"/>
</dbReference>
<evidence type="ECO:0000256" key="1">
    <source>
        <dbReference type="SAM" id="MobiDB-lite"/>
    </source>
</evidence>
<feature type="compositionally biased region" description="Pro residues" evidence="1">
    <location>
        <begin position="160"/>
        <end position="169"/>
    </location>
</feature>
<dbReference type="Pfam" id="PF21340">
    <property type="entry name" value="Polysacc_lyase-like"/>
    <property type="match status" value="1"/>
</dbReference>
<dbReference type="PROSITE" id="PS51173">
    <property type="entry name" value="CBM2"/>
    <property type="match status" value="1"/>
</dbReference>
<feature type="region of interest" description="Disordered" evidence="1">
    <location>
        <begin position="142"/>
        <end position="186"/>
    </location>
</feature>
<evidence type="ECO:0000259" key="2">
    <source>
        <dbReference type="PROSITE" id="PS51173"/>
    </source>
</evidence>
<protein>
    <recommendedName>
        <fullName evidence="2">CBM2 domain-containing protein</fullName>
    </recommendedName>
</protein>
<dbReference type="Gene3D" id="2.60.120.200">
    <property type="match status" value="1"/>
</dbReference>
<dbReference type="RefSeq" id="WP_345721817.1">
    <property type="nucleotide sequence ID" value="NZ_BAABRU010000006.1"/>
</dbReference>
<dbReference type="SUPFAM" id="SSF49384">
    <property type="entry name" value="Carbohydrate-binding domain"/>
    <property type="match status" value="1"/>
</dbReference>
<dbReference type="InterPro" id="IPR012291">
    <property type="entry name" value="CBM2_carb-bd_dom_sf"/>
</dbReference>
<dbReference type="InterPro" id="IPR001919">
    <property type="entry name" value="CBD2"/>
</dbReference>